<organism evidence="1 2">
    <name type="scientific">Ktedonospora formicarum</name>
    <dbReference type="NCBI Taxonomy" id="2778364"/>
    <lineage>
        <taxon>Bacteria</taxon>
        <taxon>Bacillati</taxon>
        <taxon>Chloroflexota</taxon>
        <taxon>Ktedonobacteria</taxon>
        <taxon>Ktedonobacterales</taxon>
        <taxon>Ktedonobacteraceae</taxon>
        <taxon>Ktedonospora</taxon>
    </lineage>
</organism>
<proteinExistence type="predicted"/>
<comment type="caution">
    <text evidence="1">The sequence shown here is derived from an EMBL/GenBank/DDBJ whole genome shotgun (WGS) entry which is preliminary data.</text>
</comment>
<accession>A0A8J3I549</accession>
<reference evidence="1" key="1">
    <citation type="submission" date="2020-10" db="EMBL/GenBank/DDBJ databases">
        <title>Taxonomic study of unclassified bacteria belonging to the class Ktedonobacteria.</title>
        <authorList>
            <person name="Yabe S."/>
            <person name="Wang C.M."/>
            <person name="Zheng Y."/>
            <person name="Sakai Y."/>
            <person name="Cavaletti L."/>
            <person name="Monciardini P."/>
            <person name="Donadio S."/>
        </authorList>
    </citation>
    <scope>NUCLEOTIDE SEQUENCE</scope>
    <source>
        <strain evidence="1">SOSP1-1</strain>
    </source>
</reference>
<dbReference type="AlphaFoldDB" id="A0A8J3I549"/>
<dbReference type="RefSeq" id="WP_220198805.1">
    <property type="nucleotide sequence ID" value="NZ_BNJF01000006.1"/>
</dbReference>
<protein>
    <submittedName>
        <fullName evidence="1">Uncharacterized protein</fullName>
    </submittedName>
</protein>
<dbReference type="Proteomes" id="UP000612362">
    <property type="component" value="Unassembled WGS sequence"/>
</dbReference>
<name>A0A8J3I549_9CHLR</name>
<evidence type="ECO:0000313" key="2">
    <source>
        <dbReference type="Proteomes" id="UP000612362"/>
    </source>
</evidence>
<sequence length="104" mass="11378">MFRTGQHKGTPLTQEKRFVMHGSLHRSNCSACTDQHEGQRPVRSLNLCTLFRVGRLPAGSGGWLNRSSPVLTARRLVLLVNASTPVSLGEGGEVQAPEFTHGVW</sequence>
<gene>
    <name evidence="1" type="ORF">KSX_78570</name>
</gene>
<keyword evidence="2" id="KW-1185">Reference proteome</keyword>
<dbReference type="EMBL" id="BNJF01000006">
    <property type="protein sequence ID" value="GHO49694.1"/>
    <property type="molecule type" value="Genomic_DNA"/>
</dbReference>
<evidence type="ECO:0000313" key="1">
    <source>
        <dbReference type="EMBL" id="GHO49694.1"/>
    </source>
</evidence>